<dbReference type="InterPro" id="IPR011990">
    <property type="entry name" value="TPR-like_helical_dom_sf"/>
</dbReference>
<dbReference type="Pfam" id="PF13181">
    <property type="entry name" value="TPR_8"/>
    <property type="match status" value="1"/>
</dbReference>
<evidence type="ECO:0000313" key="7">
    <source>
        <dbReference type="EMBL" id="CAD7636271.1"/>
    </source>
</evidence>
<keyword evidence="8" id="KW-1185">Reference proteome</keyword>
<dbReference type="GO" id="GO:0051301">
    <property type="term" value="P:cell division"/>
    <property type="evidence" value="ECO:0007669"/>
    <property type="project" value="TreeGrafter"/>
</dbReference>
<feature type="compositionally biased region" description="Basic and acidic residues" evidence="6">
    <location>
        <begin position="326"/>
        <end position="337"/>
    </location>
</feature>
<proteinExistence type="inferred from homology"/>
<reference evidence="7" key="1">
    <citation type="submission" date="2020-11" db="EMBL/GenBank/DDBJ databases">
        <authorList>
            <person name="Tran Van P."/>
        </authorList>
    </citation>
    <scope>NUCLEOTIDE SEQUENCE</scope>
</reference>
<dbReference type="GO" id="GO:0031145">
    <property type="term" value="P:anaphase-promoting complex-dependent catabolic process"/>
    <property type="evidence" value="ECO:0007669"/>
    <property type="project" value="TreeGrafter"/>
</dbReference>
<dbReference type="Proteomes" id="UP000759131">
    <property type="component" value="Unassembled WGS sequence"/>
</dbReference>
<dbReference type="Pfam" id="PF07719">
    <property type="entry name" value="TPR_2"/>
    <property type="match status" value="1"/>
</dbReference>
<evidence type="ECO:0000256" key="6">
    <source>
        <dbReference type="SAM" id="MobiDB-lite"/>
    </source>
</evidence>
<dbReference type="GO" id="GO:0016567">
    <property type="term" value="P:protein ubiquitination"/>
    <property type="evidence" value="ECO:0007669"/>
    <property type="project" value="TreeGrafter"/>
</dbReference>
<feature type="non-terminal residue" evidence="7">
    <location>
        <position position="582"/>
    </location>
</feature>
<evidence type="ECO:0000256" key="1">
    <source>
        <dbReference type="ARBA" id="ARBA00022737"/>
    </source>
</evidence>
<dbReference type="GO" id="GO:0007091">
    <property type="term" value="P:metaphase/anaphase transition of mitotic cell cycle"/>
    <property type="evidence" value="ECO:0007669"/>
    <property type="project" value="TreeGrafter"/>
</dbReference>
<keyword evidence="2 5" id="KW-0802">TPR repeat</keyword>
<sequence length="582" mass="64962">MLVTEPVQATISFALKHYAYSDAIFLAERLYAEVSTDDSLYLLATCYYRSGKANAAYSILTGCDCRTADCQLLLARCCLDLKKYNEAEEALVGNLRSDRCTSSTFTVEELRKEFGDSASFAAQLMAQICGKIERHENSMHYYRESLKANPFLWSSYENLIQLGVKVNPNEIFNILNVEFSQCLGSNPLVNLLNANSNASLISNSNCRVSETNCNTSHLQNITTTTATKCEITSPFAVIRSANEMGTIDVITPENNQWVTTTCVAPQKLNVHNKVTRKSTTNLKNENVFTKNLLNSQMTPISRHCFGVFPLTDASTLTIKSTAESDISPKTHSDEIQAKKPHTRRSQQQIQPPQPIAPPIGTQSTRSNAFKLQLSNNQQSSETTVSSVSLSGSPIQSQSLRRSSRLFSSSQSSVKENTANKAPPKLITRPRTPIKRTKRTNSSTNITSLTNSSTNQQKESELNEMNKSELQKGVVSGYDLMQTGIKMQKYSAKGLLDLMVQLGTALQHLGQFECREAIDALESLPMNHLNTGWVLTALGRAYFEKSRYEEAVKYFTEAHRHEPHRLQGMEYLSTALWHLQREV</sequence>
<dbReference type="InterPro" id="IPR019734">
    <property type="entry name" value="TPR_rpt"/>
</dbReference>
<dbReference type="PANTHER" id="PTHR12558:SF13">
    <property type="entry name" value="CELL DIVISION CYCLE PROTEIN 27 HOMOLOG"/>
    <property type="match status" value="1"/>
</dbReference>
<name>A0A7R9L901_9ACAR</name>
<feature type="compositionally biased region" description="Polar residues" evidence="6">
    <location>
        <begin position="360"/>
        <end position="373"/>
    </location>
</feature>
<comment type="similarity">
    <text evidence="3">Belongs to the APC3/CDC27 family.</text>
</comment>
<dbReference type="SMART" id="SM00028">
    <property type="entry name" value="TPR"/>
    <property type="match status" value="2"/>
</dbReference>
<feature type="compositionally biased region" description="Low complexity" evidence="6">
    <location>
        <begin position="374"/>
        <end position="412"/>
    </location>
</feature>
<feature type="region of interest" description="Disordered" evidence="6">
    <location>
        <begin position="321"/>
        <end position="465"/>
    </location>
</feature>
<evidence type="ECO:0000256" key="2">
    <source>
        <dbReference type="ARBA" id="ARBA00022803"/>
    </source>
</evidence>
<feature type="compositionally biased region" description="Low complexity" evidence="6">
    <location>
        <begin position="439"/>
        <end position="454"/>
    </location>
</feature>
<dbReference type="SUPFAM" id="SSF48452">
    <property type="entry name" value="TPR-like"/>
    <property type="match status" value="1"/>
</dbReference>
<accession>A0A7R9L901</accession>
<dbReference type="Gene3D" id="1.25.40.10">
    <property type="entry name" value="Tetratricopeptide repeat domain"/>
    <property type="match status" value="2"/>
</dbReference>
<dbReference type="EMBL" id="CAJPIZ010018635">
    <property type="protein sequence ID" value="CAG2116614.1"/>
    <property type="molecule type" value="Genomic_DNA"/>
</dbReference>
<dbReference type="EMBL" id="OC873210">
    <property type="protein sequence ID" value="CAD7636271.1"/>
    <property type="molecule type" value="Genomic_DNA"/>
</dbReference>
<dbReference type="GO" id="GO:0005737">
    <property type="term" value="C:cytoplasm"/>
    <property type="evidence" value="ECO:0007669"/>
    <property type="project" value="TreeGrafter"/>
</dbReference>
<feature type="repeat" description="TPR" evidence="5">
    <location>
        <begin position="531"/>
        <end position="564"/>
    </location>
</feature>
<dbReference type="AlphaFoldDB" id="A0A7R9L901"/>
<dbReference type="OrthoDB" id="329563at2759"/>
<dbReference type="PANTHER" id="PTHR12558">
    <property type="entry name" value="CELL DIVISION CYCLE 16,23,27"/>
    <property type="match status" value="1"/>
</dbReference>
<dbReference type="InterPro" id="IPR013105">
    <property type="entry name" value="TPR_2"/>
</dbReference>
<gene>
    <name evidence="7" type="ORF">OSB1V03_LOCUS16573</name>
</gene>
<evidence type="ECO:0000256" key="5">
    <source>
        <dbReference type="PROSITE-ProRule" id="PRU00339"/>
    </source>
</evidence>
<evidence type="ECO:0000256" key="4">
    <source>
        <dbReference type="ARBA" id="ARBA00039307"/>
    </source>
</evidence>
<evidence type="ECO:0000313" key="8">
    <source>
        <dbReference type="Proteomes" id="UP000759131"/>
    </source>
</evidence>
<keyword evidence="1" id="KW-0677">Repeat</keyword>
<protein>
    <recommendedName>
        <fullName evidence="4">Cell division cycle protein 27 homolog</fullName>
    </recommendedName>
</protein>
<dbReference type="GO" id="GO:0005680">
    <property type="term" value="C:anaphase-promoting complex"/>
    <property type="evidence" value="ECO:0007669"/>
    <property type="project" value="TreeGrafter"/>
</dbReference>
<organism evidence="7">
    <name type="scientific">Medioppia subpectinata</name>
    <dbReference type="NCBI Taxonomy" id="1979941"/>
    <lineage>
        <taxon>Eukaryota</taxon>
        <taxon>Metazoa</taxon>
        <taxon>Ecdysozoa</taxon>
        <taxon>Arthropoda</taxon>
        <taxon>Chelicerata</taxon>
        <taxon>Arachnida</taxon>
        <taxon>Acari</taxon>
        <taxon>Acariformes</taxon>
        <taxon>Sarcoptiformes</taxon>
        <taxon>Oribatida</taxon>
        <taxon>Brachypylina</taxon>
        <taxon>Oppioidea</taxon>
        <taxon>Oppiidae</taxon>
        <taxon>Medioppia</taxon>
    </lineage>
</organism>
<evidence type="ECO:0000256" key="3">
    <source>
        <dbReference type="ARBA" id="ARBA00038210"/>
    </source>
</evidence>
<dbReference type="Pfam" id="PF12895">
    <property type="entry name" value="ANAPC3"/>
    <property type="match status" value="1"/>
</dbReference>
<dbReference type="PROSITE" id="PS50005">
    <property type="entry name" value="TPR"/>
    <property type="match status" value="1"/>
</dbReference>